<comment type="caution">
    <text evidence="2">The sequence shown here is derived from an EMBL/GenBank/DDBJ whole genome shotgun (WGS) entry which is preliminary data.</text>
</comment>
<reference evidence="2 3" key="1">
    <citation type="journal article" date="2014" name="PLoS Genet.">
        <title>Phylogenetically driven sequencing of extremely halophilic archaea reveals strategies for static and dynamic osmo-response.</title>
        <authorList>
            <person name="Becker E.A."/>
            <person name="Seitzer P.M."/>
            <person name="Tritt A."/>
            <person name="Larsen D."/>
            <person name="Krusor M."/>
            <person name="Yao A.I."/>
            <person name="Wu D."/>
            <person name="Madern D."/>
            <person name="Eisen J.A."/>
            <person name="Darling A.E."/>
            <person name="Facciotti M.T."/>
        </authorList>
    </citation>
    <scope>NUCLEOTIDE SEQUENCE [LARGE SCALE GENOMIC DNA]</scope>
    <source>
        <strain evidence="2 3">JCM 13561</strain>
    </source>
</reference>
<evidence type="ECO:0000256" key="1">
    <source>
        <dbReference type="SAM" id="MobiDB-lite"/>
    </source>
</evidence>
<sequence length="103" mass="11002">MSSKSSDNADAPGDEPPSFEVGEIVVDGDEDEDLRAPAVVINLPPVEADEWVAYHSDGEEGTVADDNPDYPSDAEIVVVSFKKTLDDWDGVWNGSDPLPLAEA</sequence>
<gene>
    <name evidence="2" type="ORF">C470_00500</name>
</gene>
<protein>
    <submittedName>
        <fullName evidence="2">Uncharacterized protein</fullName>
    </submittedName>
</protein>
<accession>M0P5Q9</accession>
<evidence type="ECO:0000313" key="3">
    <source>
        <dbReference type="Proteomes" id="UP000011581"/>
    </source>
</evidence>
<feature type="region of interest" description="Disordered" evidence="1">
    <location>
        <begin position="1"/>
        <end position="30"/>
    </location>
</feature>
<evidence type="ECO:0000313" key="2">
    <source>
        <dbReference type="EMBL" id="EMA64869.1"/>
    </source>
</evidence>
<proteinExistence type="predicted"/>
<dbReference type="Proteomes" id="UP000011581">
    <property type="component" value="Unassembled WGS sequence"/>
</dbReference>
<dbReference type="AlphaFoldDB" id="M0P5Q9"/>
<dbReference type="EMBL" id="AOJF01000014">
    <property type="protein sequence ID" value="EMA64869.1"/>
    <property type="molecule type" value="Genomic_DNA"/>
</dbReference>
<organism evidence="2 3">
    <name type="scientific">Halorubrum distributum JCM 13561</name>
    <dbReference type="NCBI Taxonomy" id="1227483"/>
    <lineage>
        <taxon>Archaea</taxon>
        <taxon>Methanobacteriati</taxon>
        <taxon>Methanobacteriota</taxon>
        <taxon>Stenosarchaea group</taxon>
        <taxon>Halobacteria</taxon>
        <taxon>Halobacteriales</taxon>
        <taxon>Haloferacaceae</taxon>
        <taxon>Halorubrum</taxon>
        <taxon>Halorubrum distributum group</taxon>
    </lineage>
</organism>
<feature type="non-terminal residue" evidence="2">
    <location>
        <position position="103"/>
    </location>
</feature>
<name>M0P5Q9_9EURY</name>